<dbReference type="AlphaFoldDB" id="A0A7I8DEQ1"/>
<protein>
    <recommendedName>
        <fullName evidence="3">Cytosolic protein</fullName>
    </recommendedName>
</protein>
<reference evidence="1 2" key="1">
    <citation type="submission" date="2020-08" db="EMBL/GenBank/DDBJ databases">
        <title>Complete Genome Sequence of Effusibacillus dendaii Strain skT53, Isolated from Farmland soil.</title>
        <authorList>
            <person name="Konishi T."/>
            <person name="Kawasaki H."/>
        </authorList>
    </citation>
    <scope>NUCLEOTIDE SEQUENCE [LARGE SCALE GENOMIC DNA]</scope>
    <source>
        <strain evidence="2">skT53</strain>
    </source>
</reference>
<name>A0A7I8DEQ1_9BACL</name>
<dbReference type="InterPro" id="IPR046152">
    <property type="entry name" value="DUF6154"/>
</dbReference>
<accession>A0A7I8DEQ1</accession>
<gene>
    <name evidence="1" type="ORF">skT53_20150</name>
</gene>
<sequence length="88" mass="10084">MSLMKFVDQLYELYKNQLTGDEEDVLIIVSGILSDLNREEMVKLIEDMEQEEIFQMLGTYMVEKLRVKLVEKGAGVPMEAAPPDGHLH</sequence>
<keyword evidence="2" id="KW-1185">Reference proteome</keyword>
<dbReference type="KEGG" id="eff:skT53_20150"/>
<proteinExistence type="predicted"/>
<dbReference type="Proteomes" id="UP000593802">
    <property type="component" value="Chromosome"/>
</dbReference>
<evidence type="ECO:0000313" key="1">
    <source>
        <dbReference type="EMBL" id="BCJ87030.1"/>
    </source>
</evidence>
<dbReference type="Pfam" id="PF19651">
    <property type="entry name" value="DUF6154"/>
    <property type="match status" value="1"/>
</dbReference>
<evidence type="ECO:0008006" key="3">
    <source>
        <dbReference type="Google" id="ProtNLM"/>
    </source>
</evidence>
<dbReference type="EMBL" id="AP023366">
    <property type="protein sequence ID" value="BCJ87030.1"/>
    <property type="molecule type" value="Genomic_DNA"/>
</dbReference>
<organism evidence="1 2">
    <name type="scientific">Effusibacillus dendaii</name>
    <dbReference type="NCBI Taxonomy" id="2743772"/>
    <lineage>
        <taxon>Bacteria</taxon>
        <taxon>Bacillati</taxon>
        <taxon>Bacillota</taxon>
        <taxon>Bacilli</taxon>
        <taxon>Bacillales</taxon>
        <taxon>Alicyclobacillaceae</taxon>
        <taxon>Effusibacillus</taxon>
    </lineage>
</organism>
<evidence type="ECO:0000313" key="2">
    <source>
        <dbReference type="Proteomes" id="UP000593802"/>
    </source>
</evidence>